<proteinExistence type="inferred from homology"/>
<dbReference type="HAMAP" id="MF_01023">
    <property type="entry name" value="HisC_aminotrans_2"/>
    <property type="match status" value="1"/>
</dbReference>
<dbReference type="PROSITE" id="PS00599">
    <property type="entry name" value="AA_TRANSFER_CLASS_2"/>
    <property type="match status" value="1"/>
</dbReference>
<dbReference type="InterPro" id="IPR015424">
    <property type="entry name" value="PyrdxlP-dep_Trfase"/>
</dbReference>
<evidence type="ECO:0000256" key="1">
    <source>
        <dbReference type="ARBA" id="ARBA00001933"/>
    </source>
</evidence>
<protein>
    <recommendedName>
        <fullName evidence="6">Histidinol-phosphate aminotransferase</fullName>
        <ecNumber evidence="6">2.6.1.9</ecNumber>
    </recommendedName>
    <alternativeName>
        <fullName evidence="6">Imidazole acetol-phosphate transaminase</fullName>
    </alternativeName>
</protein>
<dbReference type="NCBIfam" id="NF002878">
    <property type="entry name" value="PRK03321.1"/>
    <property type="match status" value="1"/>
</dbReference>
<dbReference type="CDD" id="cd00609">
    <property type="entry name" value="AAT_like"/>
    <property type="match status" value="1"/>
</dbReference>
<comment type="similarity">
    <text evidence="6">Belongs to the class-II pyridoxal-phosphate-dependent aminotransferase family. Histidinol-phosphate aminotransferase subfamily.</text>
</comment>
<dbReference type="Gene3D" id="3.40.640.10">
    <property type="entry name" value="Type I PLP-dependent aspartate aminotransferase-like (Major domain)"/>
    <property type="match status" value="1"/>
</dbReference>
<evidence type="ECO:0000313" key="9">
    <source>
        <dbReference type="Proteomes" id="UP000185612"/>
    </source>
</evidence>
<dbReference type="Pfam" id="PF00155">
    <property type="entry name" value="Aminotran_1_2"/>
    <property type="match status" value="1"/>
</dbReference>
<feature type="modified residue" description="N6-(pyridoxal phosphate)lysine" evidence="6">
    <location>
        <position position="220"/>
    </location>
</feature>
<feature type="domain" description="Aminotransferase class I/classII large" evidence="7">
    <location>
        <begin position="28"/>
        <end position="347"/>
    </location>
</feature>
<evidence type="ECO:0000256" key="2">
    <source>
        <dbReference type="ARBA" id="ARBA00011738"/>
    </source>
</evidence>
<dbReference type="GO" id="GO:0004400">
    <property type="term" value="F:histidinol-phosphate transaminase activity"/>
    <property type="evidence" value="ECO:0007669"/>
    <property type="project" value="UniProtKB-UniRule"/>
</dbReference>
<dbReference type="GO" id="GO:0030170">
    <property type="term" value="F:pyridoxal phosphate binding"/>
    <property type="evidence" value="ECO:0007669"/>
    <property type="project" value="InterPro"/>
</dbReference>
<accession>A0A1Q5PT61</accession>
<organism evidence="8 9">
    <name type="scientific">Buchananella hordeovulneris</name>
    <dbReference type="NCBI Taxonomy" id="52770"/>
    <lineage>
        <taxon>Bacteria</taxon>
        <taxon>Bacillati</taxon>
        <taxon>Actinomycetota</taxon>
        <taxon>Actinomycetes</taxon>
        <taxon>Actinomycetales</taxon>
        <taxon>Actinomycetaceae</taxon>
        <taxon>Buchananella</taxon>
    </lineage>
</organism>
<keyword evidence="4 6" id="KW-0808">Transferase</keyword>
<dbReference type="EC" id="2.6.1.9" evidence="6"/>
<dbReference type="NCBIfam" id="TIGR01141">
    <property type="entry name" value="hisC"/>
    <property type="match status" value="1"/>
</dbReference>
<dbReference type="InterPro" id="IPR001917">
    <property type="entry name" value="Aminotrans_II_pyridoxalP_BS"/>
</dbReference>
<dbReference type="AlphaFoldDB" id="A0A1Q5PT61"/>
<comment type="subunit">
    <text evidence="2 6">Homodimer.</text>
</comment>
<comment type="caution">
    <text evidence="8">The sequence shown here is derived from an EMBL/GenBank/DDBJ whole genome shotgun (WGS) entry which is preliminary data.</text>
</comment>
<comment type="pathway">
    <text evidence="6">Amino-acid biosynthesis; L-histidine biosynthesis; L-histidine from 5-phospho-alpha-D-ribose 1-diphosphate: step 7/9.</text>
</comment>
<dbReference type="InterPro" id="IPR015421">
    <property type="entry name" value="PyrdxlP-dep_Trfase_major"/>
</dbReference>
<evidence type="ECO:0000256" key="3">
    <source>
        <dbReference type="ARBA" id="ARBA00022576"/>
    </source>
</evidence>
<dbReference type="GO" id="GO:0000105">
    <property type="term" value="P:L-histidine biosynthetic process"/>
    <property type="evidence" value="ECO:0007669"/>
    <property type="project" value="UniProtKB-UniRule"/>
</dbReference>
<evidence type="ECO:0000256" key="5">
    <source>
        <dbReference type="ARBA" id="ARBA00022898"/>
    </source>
</evidence>
<dbReference type="EMBL" id="MQVS01000016">
    <property type="protein sequence ID" value="OKL50758.1"/>
    <property type="molecule type" value="Genomic_DNA"/>
</dbReference>
<dbReference type="InterPro" id="IPR024892">
    <property type="entry name" value="ArAT"/>
</dbReference>
<dbReference type="STRING" id="52770.BSZ40_10735"/>
<evidence type="ECO:0000259" key="7">
    <source>
        <dbReference type="Pfam" id="PF00155"/>
    </source>
</evidence>
<dbReference type="InterPro" id="IPR004839">
    <property type="entry name" value="Aminotransferase_I/II_large"/>
</dbReference>
<evidence type="ECO:0000256" key="4">
    <source>
        <dbReference type="ARBA" id="ARBA00022679"/>
    </source>
</evidence>
<dbReference type="UniPathway" id="UPA00031">
    <property type="reaction ID" value="UER00012"/>
</dbReference>
<keyword evidence="6" id="KW-0368">Histidine biosynthesis</keyword>
<dbReference type="SUPFAM" id="SSF53383">
    <property type="entry name" value="PLP-dependent transferases"/>
    <property type="match status" value="1"/>
</dbReference>
<comment type="catalytic activity">
    <reaction evidence="6">
        <text>L-histidinol phosphate + 2-oxoglutarate = 3-(imidazol-4-yl)-2-oxopropyl phosphate + L-glutamate</text>
        <dbReference type="Rhea" id="RHEA:23744"/>
        <dbReference type="ChEBI" id="CHEBI:16810"/>
        <dbReference type="ChEBI" id="CHEBI:29985"/>
        <dbReference type="ChEBI" id="CHEBI:57766"/>
        <dbReference type="ChEBI" id="CHEBI:57980"/>
        <dbReference type="EC" id="2.6.1.9"/>
    </reaction>
</comment>
<dbReference type="FunCoup" id="A0A1Q5PT61">
    <property type="interactions" value="160"/>
</dbReference>
<keyword evidence="6" id="KW-0028">Amino-acid biosynthesis</keyword>
<keyword evidence="3 6" id="KW-0032">Aminotransferase</keyword>
<dbReference type="InterPro" id="IPR005861">
    <property type="entry name" value="HisP_aminotrans"/>
</dbReference>
<dbReference type="InterPro" id="IPR050106">
    <property type="entry name" value="HistidinolP_aminotransfase"/>
</dbReference>
<dbReference type="InParanoid" id="A0A1Q5PT61"/>
<name>A0A1Q5PT61_9ACTO</name>
<dbReference type="Proteomes" id="UP000185612">
    <property type="component" value="Unassembled WGS sequence"/>
</dbReference>
<dbReference type="OrthoDB" id="9809616at2"/>
<dbReference type="PANTHER" id="PTHR43643:SF3">
    <property type="entry name" value="HISTIDINOL-PHOSPHATE AMINOTRANSFERASE"/>
    <property type="match status" value="1"/>
</dbReference>
<keyword evidence="9" id="KW-1185">Reference proteome</keyword>
<evidence type="ECO:0000256" key="6">
    <source>
        <dbReference type="HAMAP-Rule" id="MF_01023"/>
    </source>
</evidence>
<comment type="cofactor">
    <cofactor evidence="1 6">
        <name>pyridoxal 5'-phosphate</name>
        <dbReference type="ChEBI" id="CHEBI:597326"/>
    </cofactor>
</comment>
<evidence type="ECO:0000313" key="8">
    <source>
        <dbReference type="EMBL" id="OKL50758.1"/>
    </source>
</evidence>
<dbReference type="InterPro" id="IPR015422">
    <property type="entry name" value="PyrdxlP-dep_Trfase_small"/>
</dbReference>
<dbReference type="PANTHER" id="PTHR43643">
    <property type="entry name" value="HISTIDINOL-PHOSPHATE AMINOTRANSFERASE 2"/>
    <property type="match status" value="1"/>
</dbReference>
<dbReference type="Gene3D" id="3.90.1150.10">
    <property type="entry name" value="Aspartate Aminotransferase, domain 1"/>
    <property type="match status" value="1"/>
</dbReference>
<reference evidence="9" key="1">
    <citation type="submission" date="2016-12" db="EMBL/GenBank/DDBJ databases">
        <authorList>
            <person name="Meng X."/>
        </authorList>
    </citation>
    <scope>NUCLEOTIDE SEQUENCE [LARGE SCALE GENOMIC DNA]</scope>
    <source>
        <strain evidence="9">DSM 20732</strain>
    </source>
</reference>
<dbReference type="RefSeq" id="WP_073826277.1">
    <property type="nucleotide sequence ID" value="NZ_MQVS01000016.1"/>
</dbReference>
<keyword evidence="5 6" id="KW-0663">Pyridoxal phosphate</keyword>
<sequence>MTSHPRLRPALTSLPAYVPGARPRGYEVKLSSNENPFPPSAAVVEAVARAAEEVHRYPDMTALPLRLALANELGVEADQLVAGNGSVAVLSHVLAAVCEAGDEVVMPWRSFEAYPIAAVVAGARPVQVPLTSEHRHDIAGLLAAITDRTRAVLVCSPNNPTGTVVSEAELAELLAGVPREVLVVLDEAYRDFAQVDGPVADGVELLRRHPNLLVLRTFSKAYALAGLRVGYAVAGRHLAAAVQATATPFGVNALGQAAALAALGEGERRRRQVTQIVAERERVVAELRSHGWHIGDSRANFFWFAAADHPPQLVTARCAAAGVLVRAFPEGVRVSVGQRTDNDRLLSGLGRWSGEK</sequence>
<gene>
    <name evidence="6" type="primary">hisC</name>
    <name evidence="8" type="ORF">BSZ40_10735</name>
</gene>